<dbReference type="PROSITE" id="PS50011">
    <property type="entry name" value="PROTEIN_KINASE_DOM"/>
    <property type="match status" value="1"/>
</dbReference>
<feature type="region of interest" description="Disordered" evidence="10">
    <location>
        <begin position="407"/>
        <end position="483"/>
    </location>
</feature>
<dbReference type="InterPro" id="IPR017441">
    <property type="entry name" value="Protein_kinase_ATP_BS"/>
</dbReference>
<dbReference type="GO" id="GO:0005524">
    <property type="term" value="F:ATP binding"/>
    <property type="evidence" value="ECO:0007669"/>
    <property type="project" value="UniProtKB-UniRule"/>
</dbReference>
<dbReference type="PANTHER" id="PTHR48016">
    <property type="entry name" value="MAP KINASE KINASE KINASE SSK2-RELATED-RELATED"/>
    <property type="match status" value="1"/>
</dbReference>
<evidence type="ECO:0000313" key="12">
    <source>
        <dbReference type="EMBL" id="KAF2429570.1"/>
    </source>
</evidence>
<evidence type="ECO:0000313" key="13">
    <source>
        <dbReference type="Proteomes" id="UP000800235"/>
    </source>
</evidence>
<comment type="similarity">
    <text evidence="1">Belongs to the protein kinase superfamily. STE Ser/Thr protein kinase family. MAP kinase kinase kinase subfamily.</text>
</comment>
<feature type="compositionally biased region" description="Polar residues" evidence="10">
    <location>
        <begin position="1368"/>
        <end position="1384"/>
    </location>
</feature>
<feature type="compositionally biased region" description="Polar residues" evidence="10">
    <location>
        <begin position="31"/>
        <end position="49"/>
    </location>
</feature>
<feature type="region of interest" description="Disordered" evidence="10">
    <location>
        <begin position="796"/>
        <end position="844"/>
    </location>
</feature>
<dbReference type="SUPFAM" id="SSF56112">
    <property type="entry name" value="Protein kinase-like (PK-like)"/>
    <property type="match status" value="1"/>
</dbReference>
<feature type="compositionally biased region" description="Basic and acidic residues" evidence="10">
    <location>
        <begin position="886"/>
        <end position="906"/>
    </location>
</feature>
<proteinExistence type="inferred from homology"/>
<feature type="compositionally biased region" description="Polar residues" evidence="10">
    <location>
        <begin position="57"/>
        <end position="85"/>
    </location>
</feature>
<feature type="compositionally biased region" description="Basic and acidic residues" evidence="10">
    <location>
        <begin position="508"/>
        <end position="522"/>
    </location>
</feature>
<accession>A0A9P4NQ28</accession>
<evidence type="ECO:0000256" key="2">
    <source>
        <dbReference type="ARBA" id="ARBA00012411"/>
    </source>
</evidence>
<keyword evidence="4 9" id="KW-0547">Nucleotide-binding</keyword>
<feature type="domain" description="Protein kinase" evidence="11">
    <location>
        <begin position="1453"/>
        <end position="1721"/>
    </location>
</feature>
<feature type="compositionally biased region" description="Polar residues" evidence="10">
    <location>
        <begin position="1013"/>
        <end position="1022"/>
    </location>
</feature>
<feature type="compositionally biased region" description="Polar residues" evidence="10">
    <location>
        <begin position="1113"/>
        <end position="1137"/>
    </location>
</feature>
<evidence type="ECO:0000256" key="5">
    <source>
        <dbReference type="ARBA" id="ARBA00022777"/>
    </source>
</evidence>
<feature type="region of interest" description="Disordered" evidence="10">
    <location>
        <begin position="1365"/>
        <end position="1384"/>
    </location>
</feature>
<dbReference type="EMBL" id="MU007046">
    <property type="protein sequence ID" value="KAF2429570.1"/>
    <property type="molecule type" value="Genomic_DNA"/>
</dbReference>
<evidence type="ECO:0000256" key="8">
    <source>
        <dbReference type="ARBA" id="ARBA00048130"/>
    </source>
</evidence>
<feature type="compositionally biased region" description="Polar residues" evidence="10">
    <location>
        <begin position="1199"/>
        <end position="1218"/>
    </location>
</feature>
<keyword evidence="13" id="KW-1185">Reference proteome</keyword>
<reference evidence="12" key="1">
    <citation type="journal article" date="2020" name="Stud. Mycol.">
        <title>101 Dothideomycetes genomes: a test case for predicting lifestyles and emergence of pathogens.</title>
        <authorList>
            <person name="Haridas S."/>
            <person name="Albert R."/>
            <person name="Binder M."/>
            <person name="Bloem J."/>
            <person name="Labutti K."/>
            <person name="Salamov A."/>
            <person name="Andreopoulos B."/>
            <person name="Baker S."/>
            <person name="Barry K."/>
            <person name="Bills G."/>
            <person name="Bluhm B."/>
            <person name="Cannon C."/>
            <person name="Castanera R."/>
            <person name="Culley D."/>
            <person name="Daum C."/>
            <person name="Ezra D."/>
            <person name="Gonzalez J."/>
            <person name="Henrissat B."/>
            <person name="Kuo A."/>
            <person name="Liang C."/>
            <person name="Lipzen A."/>
            <person name="Lutzoni F."/>
            <person name="Magnuson J."/>
            <person name="Mondo S."/>
            <person name="Nolan M."/>
            <person name="Ohm R."/>
            <person name="Pangilinan J."/>
            <person name="Park H.-J."/>
            <person name="Ramirez L."/>
            <person name="Alfaro M."/>
            <person name="Sun H."/>
            <person name="Tritt A."/>
            <person name="Yoshinaga Y."/>
            <person name="Zwiers L.-H."/>
            <person name="Turgeon B."/>
            <person name="Goodwin S."/>
            <person name="Spatafora J."/>
            <person name="Crous P."/>
            <person name="Grigoriev I."/>
        </authorList>
    </citation>
    <scope>NUCLEOTIDE SEQUENCE</scope>
    <source>
        <strain evidence="12">CBS 130266</strain>
    </source>
</reference>
<dbReference type="SMART" id="SM00220">
    <property type="entry name" value="S_TKc"/>
    <property type="match status" value="1"/>
</dbReference>
<evidence type="ECO:0000256" key="7">
    <source>
        <dbReference type="ARBA" id="ARBA00047919"/>
    </source>
</evidence>
<feature type="region of interest" description="Disordered" evidence="10">
    <location>
        <begin position="1177"/>
        <end position="1237"/>
    </location>
</feature>
<evidence type="ECO:0000256" key="3">
    <source>
        <dbReference type="ARBA" id="ARBA00022679"/>
    </source>
</evidence>
<keyword evidence="3" id="KW-0808">Transferase</keyword>
<dbReference type="InterPro" id="IPR050538">
    <property type="entry name" value="MAP_kinase_kinase_kinase"/>
</dbReference>
<feature type="region of interest" description="Disordered" evidence="10">
    <location>
        <begin position="1308"/>
        <end position="1331"/>
    </location>
</feature>
<feature type="compositionally biased region" description="Pro residues" evidence="10">
    <location>
        <begin position="130"/>
        <end position="140"/>
    </location>
</feature>
<feature type="region of interest" description="Disordered" evidence="10">
    <location>
        <begin position="1101"/>
        <end position="1147"/>
    </location>
</feature>
<gene>
    <name evidence="12" type="ORF">EJ08DRAFT_661681</name>
</gene>
<name>A0A9P4NQ28_9PEZI</name>
<organism evidence="12 13">
    <name type="scientific">Tothia fuscella</name>
    <dbReference type="NCBI Taxonomy" id="1048955"/>
    <lineage>
        <taxon>Eukaryota</taxon>
        <taxon>Fungi</taxon>
        <taxon>Dikarya</taxon>
        <taxon>Ascomycota</taxon>
        <taxon>Pezizomycotina</taxon>
        <taxon>Dothideomycetes</taxon>
        <taxon>Pleosporomycetidae</taxon>
        <taxon>Venturiales</taxon>
        <taxon>Cylindrosympodiaceae</taxon>
        <taxon>Tothia</taxon>
    </lineage>
</organism>
<dbReference type="Gene3D" id="1.10.510.10">
    <property type="entry name" value="Transferase(Phosphotransferase) domain 1"/>
    <property type="match status" value="1"/>
</dbReference>
<sequence length="1744" mass="189811">MTAASRERPGSSQAQYHDQQRRRPSPSRSPNEQVDNTYNQNPSSLNVPQSPYPPSTGGRTSPRQRAHTFANTNTLQPNSPYSYNMHTPYRPGHGQQLPPPPPQNVPSQTMGMPIPPPPPRPVVQQHQLMIPPPPSNPPSAHPTYWNRQQSYPPPPNTATTPAPYNPGAYHQQLQQPQQQQSESLVSATYIPGSDGWGPGVGIPPLYPLQDYDTGSAYPTGSSTYNNQLVNQAQISTPVDNSRRWQESQTYQSFQNQNIHRAPSSRNIQVPQGYASPGPPTATLNNPQHPSPREQPRQPDIQAARTPISPSDPGLQWPMDRVLLWLASQGFSKDWQEAFEALDLHGNQFLDIGRGHGTRGNVAMMHSLIYPRMAQQQGKNWDQIRDREEGKRLRKLVRKIVDIGAAGGSLAPHRREPSITSAGTDGGVETSPNMGPGISSTPTTAGGTGDDSPGLYGPPTGQSPASAGWNKRSSGQRLGDYVNENGRSQWSQDALRNAGDGFAKHSRNTSREYLSDHGRESARHASPQHSPGIKSAQPMNGAQTPGGRYYNGQGHLREASSESAAAGRRNAQEGPRPPTLEVAGRSHSQETPVSAKEHKGIFSRLKRKEKRDGHASPDGDESPTSPVNLRQLAMGGLGRSGLNASDVSLNRPRSRSSLAIEEERTLTRNAVPAGARKFCMVTFDGWNYRLVDITAVNSAAGLRKLILENLGASHANNATFHLTSLGQTEHDEALSDELLMFARKSMSDNLGTLKIFANIPQEVMPAGLGIAGVISPVGRMSVTGKPISEALLARLKTDAPPDSASPNSAEQTLVSQKGESLTKLISPQETRHATQRQWDVSGEVGNYSEADRRRILEAAAEQHRHQNERKQKAYLESRKAQIQQSRPGDKDGPSIRGRSVDFDKERPSPFADQTPFEARHGSQRSRELVAHRPPPPVPPESNTLTKVNSLTKKNSGHRPRRSDGEDYKRRSAEETILENAESGRPRTSAGSSSTKSAIRDSASSSGTFNSASTPGSSFSQAGSDGSFKRAMQTVNFNDSGRNTPGGSPRSPGQLTMSKGNIPFMIPDYESDVEDLSLNTGSNGSGIKPALTLITNPALDRVKGGEQKRAASPDISPSTATPQENGSNGSNLSRMSSRRSYGPNFDFKEAPVQWKTTAIPQADEEDSDSDDSLFAVQIRKDPSRPGSSQGGPDKDERPSLTLKTSKVTFQPTPRSASTDGTESDNKEAASASARTPEDLDSKFLRRQSFASDIWANRPPAEGIVDHLDEFFPNVNLDEPVLEGGVTSPTSPNGLTAEDSQEFAAASGFIPPFTNNRQEESDTLGSDQSTLKRGDTVASIAQRNIRKSGGLGRTKSIREVVQNAYRDPPMTSASFAQPGHSNASPTRVNTLRQSAAAGAIVRRKSTKMFGARIEQIKPRGSRLIQLETIPQESPMMVTSTNHASSAAPQRQPTFKWMKGQLIGKGTFGRVYLGMNMTTGELIAVKQVEVKQASHSNDKEKMKEMVRALDIEIDTMQHLDHPNIVSYLGCERKEYSISIFLEYIPGGSIGSCLRKHGKFEEAIVSSLTRQTLAGLAYLHNEGILHRDLKADNILLDLDGTSKISDFGISKKTDNIYGNDITNSMQGSVFWMAPEVIRSQGQGYSAKVDIWSLGCVVLEMFAGRRPWSKEEAIGAIYKLGSYQAPPIPEEITKTIGPAAFTFMLDCFTIDPAERPTAARLLDHPFAFLSPHYNFLDTDLHGKLKSAGMT</sequence>
<feature type="compositionally biased region" description="Polar residues" evidence="10">
    <location>
        <begin position="939"/>
        <end position="952"/>
    </location>
</feature>
<feature type="compositionally biased region" description="Low complexity" evidence="10">
    <location>
        <begin position="1000"/>
        <end position="1012"/>
    </location>
</feature>
<feature type="binding site" evidence="9">
    <location>
        <position position="1482"/>
    </location>
    <ligand>
        <name>ATP</name>
        <dbReference type="ChEBI" id="CHEBI:30616"/>
    </ligand>
</feature>
<dbReference type="OrthoDB" id="266718at2759"/>
<dbReference type="EC" id="2.7.11.24" evidence="2"/>
<dbReference type="GO" id="GO:0000196">
    <property type="term" value="P:cell integrity MAPK cascade"/>
    <property type="evidence" value="ECO:0007669"/>
    <property type="project" value="UniProtKB-ARBA"/>
</dbReference>
<evidence type="ECO:0000259" key="11">
    <source>
        <dbReference type="PROSITE" id="PS50011"/>
    </source>
</evidence>
<feature type="compositionally biased region" description="Basic and acidic residues" evidence="10">
    <location>
        <begin position="960"/>
        <end position="972"/>
    </location>
</feature>
<protein>
    <recommendedName>
        <fullName evidence="2">mitogen-activated protein kinase</fullName>
        <ecNumber evidence="2">2.7.11.24</ecNumber>
    </recommendedName>
</protein>
<dbReference type="InterPro" id="IPR000719">
    <property type="entry name" value="Prot_kinase_dom"/>
</dbReference>
<dbReference type="PROSITE" id="PS00108">
    <property type="entry name" value="PROTEIN_KINASE_ST"/>
    <property type="match status" value="1"/>
</dbReference>
<evidence type="ECO:0000256" key="1">
    <source>
        <dbReference type="ARBA" id="ARBA00006529"/>
    </source>
</evidence>
<feature type="compositionally biased region" description="Polar residues" evidence="10">
    <location>
        <begin position="429"/>
        <end position="444"/>
    </location>
</feature>
<dbReference type="InterPro" id="IPR011009">
    <property type="entry name" value="Kinase-like_dom_sf"/>
</dbReference>
<comment type="caution">
    <text evidence="12">The sequence shown here is derived from an EMBL/GenBank/DDBJ whole genome shotgun (WGS) entry which is preliminary data.</text>
</comment>
<feature type="compositionally biased region" description="Polar residues" evidence="10">
    <location>
        <begin position="803"/>
        <end position="827"/>
    </location>
</feature>
<dbReference type="PANTHER" id="PTHR48016:SF48">
    <property type="entry name" value="SERINE_THREONINE-PROTEIN KINASE BCK1_SLK1_SSP31"/>
    <property type="match status" value="1"/>
</dbReference>
<evidence type="ECO:0000256" key="10">
    <source>
        <dbReference type="SAM" id="MobiDB-lite"/>
    </source>
</evidence>
<feature type="compositionally biased region" description="Basic and acidic residues" evidence="10">
    <location>
        <begin position="860"/>
        <end position="878"/>
    </location>
</feature>
<evidence type="ECO:0000256" key="4">
    <source>
        <dbReference type="ARBA" id="ARBA00022741"/>
    </source>
</evidence>
<feature type="region of interest" description="Disordered" evidence="10">
    <location>
        <begin position="1"/>
        <end position="194"/>
    </location>
</feature>
<dbReference type="Pfam" id="PF00069">
    <property type="entry name" value="Pkinase"/>
    <property type="match status" value="1"/>
</dbReference>
<feature type="compositionally biased region" description="Low complexity" evidence="10">
    <location>
        <begin position="157"/>
        <end position="180"/>
    </location>
</feature>
<dbReference type="FunFam" id="1.10.510.10:FF:000182">
    <property type="entry name" value="MAP kinase kinase kinase mkh1"/>
    <property type="match status" value="1"/>
</dbReference>
<comment type="catalytic activity">
    <reaction evidence="8">
        <text>L-seryl-[protein] + ATP = O-phospho-L-seryl-[protein] + ADP + H(+)</text>
        <dbReference type="Rhea" id="RHEA:17989"/>
        <dbReference type="Rhea" id="RHEA-COMP:9863"/>
        <dbReference type="Rhea" id="RHEA-COMP:11604"/>
        <dbReference type="ChEBI" id="CHEBI:15378"/>
        <dbReference type="ChEBI" id="CHEBI:29999"/>
        <dbReference type="ChEBI" id="CHEBI:30616"/>
        <dbReference type="ChEBI" id="CHEBI:83421"/>
        <dbReference type="ChEBI" id="CHEBI:456216"/>
        <dbReference type="EC" id="2.7.11.24"/>
    </reaction>
    <physiologicalReaction direction="left-to-right" evidence="8">
        <dbReference type="Rhea" id="RHEA:17990"/>
    </physiologicalReaction>
</comment>
<dbReference type="GO" id="GO:0004709">
    <property type="term" value="F:MAP kinase kinase kinase activity"/>
    <property type="evidence" value="ECO:0007669"/>
    <property type="project" value="UniProtKB-ARBA"/>
</dbReference>
<keyword evidence="6 9" id="KW-0067">ATP-binding</keyword>
<feature type="compositionally biased region" description="Basic and acidic residues" evidence="10">
    <location>
        <begin position="916"/>
        <end position="929"/>
    </location>
</feature>
<feature type="region of interest" description="Disordered" evidence="10">
    <location>
        <begin position="860"/>
        <end position="1059"/>
    </location>
</feature>
<dbReference type="Proteomes" id="UP000800235">
    <property type="component" value="Unassembled WGS sequence"/>
</dbReference>
<dbReference type="FunFam" id="3.30.200.20:FF:000387">
    <property type="entry name" value="Serine/threonine-protein kinase STE11"/>
    <property type="match status" value="1"/>
</dbReference>
<keyword evidence="5" id="KW-0418">Kinase</keyword>
<evidence type="ECO:0000256" key="6">
    <source>
        <dbReference type="ARBA" id="ARBA00022840"/>
    </source>
</evidence>
<dbReference type="InterPro" id="IPR008271">
    <property type="entry name" value="Ser/Thr_kinase_AS"/>
</dbReference>
<feature type="compositionally biased region" description="Polar residues" evidence="10">
    <location>
        <begin position="1031"/>
        <end position="1057"/>
    </location>
</feature>
<comment type="catalytic activity">
    <reaction evidence="7">
        <text>L-threonyl-[protein] + ATP = O-phospho-L-threonyl-[protein] + ADP + H(+)</text>
        <dbReference type="Rhea" id="RHEA:46608"/>
        <dbReference type="Rhea" id="RHEA-COMP:11060"/>
        <dbReference type="Rhea" id="RHEA-COMP:11605"/>
        <dbReference type="ChEBI" id="CHEBI:15378"/>
        <dbReference type="ChEBI" id="CHEBI:30013"/>
        <dbReference type="ChEBI" id="CHEBI:30616"/>
        <dbReference type="ChEBI" id="CHEBI:61977"/>
        <dbReference type="ChEBI" id="CHEBI:456216"/>
        <dbReference type="EC" id="2.7.11.24"/>
    </reaction>
    <physiologicalReaction direction="left-to-right" evidence="7">
        <dbReference type="Rhea" id="RHEA:46609"/>
    </physiologicalReaction>
</comment>
<dbReference type="PROSITE" id="PS00107">
    <property type="entry name" value="PROTEIN_KINASE_ATP"/>
    <property type="match status" value="1"/>
</dbReference>
<feature type="region of interest" description="Disordered" evidence="10">
    <location>
        <begin position="498"/>
        <end position="627"/>
    </location>
</feature>
<feature type="region of interest" description="Disordered" evidence="10">
    <location>
        <begin position="255"/>
        <end position="313"/>
    </location>
</feature>
<feature type="compositionally biased region" description="Polar residues" evidence="10">
    <location>
        <begin position="459"/>
        <end position="475"/>
    </location>
</feature>
<dbReference type="GO" id="GO:0004707">
    <property type="term" value="F:MAP kinase activity"/>
    <property type="evidence" value="ECO:0007669"/>
    <property type="project" value="UniProtKB-EC"/>
</dbReference>
<feature type="compositionally biased region" description="Polar residues" evidence="10">
    <location>
        <begin position="255"/>
        <end position="269"/>
    </location>
</feature>
<evidence type="ECO:0000256" key="9">
    <source>
        <dbReference type="PROSITE-ProRule" id="PRU10141"/>
    </source>
</evidence>